<dbReference type="Gene3D" id="3.30.1380.10">
    <property type="match status" value="1"/>
</dbReference>
<reference evidence="2" key="1">
    <citation type="submission" date="2022-04" db="EMBL/GenBank/DDBJ databases">
        <title>Emergence of ST220 Acinetobacter pittii strain in bloodstream infection, which co-producing chromosomal NDM-1 and OXA-820 carbapenemases.</title>
        <authorList>
            <person name="Tian C."/>
            <person name="Xing M."/>
            <person name="Fu L."/>
            <person name="Xia D."/>
        </authorList>
    </citation>
    <scope>NUCLEOTIDE SEQUENCE</scope>
    <source>
        <strain evidence="2">TCM</strain>
    </source>
</reference>
<dbReference type="Proteomes" id="UP001055514">
    <property type="component" value="Chromosome"/>
</dbReference>
<sequence>MAAGSLGRLTLDLVAKVGSFVDGMSQAERKAKEASDNMKKSFKSFGDQIQDAIGGTQIGSAIEGITGKLGALRGGVLMAGAALAGMAVGGTVLAAGALGQMALDLAKADAQLNQLSRRAVTSAENFQIVAGAASAFGVEQEKLSDILADTSEKLGEYTSTKGGGAKDFFEMLANNTKMSAKEIDNFAKKLSTMDTVDALGLITTKLDDMGATAAEKRFVLESLASDLGDLAPLFANNAALVKEYGDQLREAGVVRTQESIDKSLILNAQTQALGTQFQGFKNQLAGQMTPVLSNLIQYFVDGAVKSGSFGTVLSAVGTVAKVVGIAIVGVASAVSVVIQSISGFASLIDHVGNVAARLDAATTIKEQINVLKSGFSEGKAIWVDTASGIDKTITSMMTFVSNVKTGTMPALTGLSAAQLKVNQANLANSKSTITDTETAKENAKAKEEQAKAAAKAAKAQEDLNKMVGASALSGLRIKGQESIAGGQVRAYTANFAQMTQSALGKGLNRFTAFNDLYHKGTNSKHATGNAFDFTLEDAKKSGEAVSQLEQIAKRYGFVVKVLDEYKNPSKRATGGHIHVSVLGYKGTADALKDANAELDLVQKANDEATKIQEERLKKQLAITLKYATPEQKLVLENEEAKKQIQLAFAGDTKSLDLYLGLQEKAYLKDLDAYREAQYEKLKSATETAAQAAEKWNSNFADMAGFSPLYGLQQEKSGRYEESFAVFDSQSAVLDQQEQDPNADLQSIAEQREALWQQHTDRMILIDQDYNRKKTSMGLQSASETLGGMADLMGGLLGEQSAGYKAMFAMSKAFAVAQALINAPQTFSNVYTSVSAIPLIGPYIAPALAAAAVGVQLAQAAQIKQTSLTGMAHDGIGNVPKEGTWLLDGGERVLNPNQNKDLTNYLSNQKDNGPQVVVYNNSKASVDTEVGGDGKVYVTIEDVYNPNSQYSQAMQENFNVSRNRG</sequence>
<dbReference type="EMBL" id="CP095407">
    <property type="protein sequence ID" value="USU94128.1"/>
    <property type="molecule type" value="Genomic_DNA"/>
</dbReference>
<keyword evidence="1" id="KW-0175">Coiled coil</keyword>
<name>A0AAE9M779_ACIPI</name>
<evidence type="ECO:0000313" key="2">
    <source>
        <dbReference type="EMBL" id="USU94128.1"/>
    </source>
</evidence>
<organism evidence="2 3">
    <name type="scientific">Acinetobacter pittii</name>
    <name type="common">Acinetobacter genomosp. 3</name>
    <dbReference type="NCBI Taxonomy" id="48296"/>
    <lineage>
        <taxon>Bacteria</taxon>
        <taxon>Pseudomonadati</taxon>
        <taxon>Pseudomonadota</taxon>
        <taxon>Gammaproteobacteria</taxon>
        <taxon>Moraxellales</taxon>
        <taxon>Moraxellaceae</taxon>
        <taxon>Acinetobacter</taxon>
        <taxon>Acinetobacter calcoaceticus/baumannii complex</taxon>
    </lineage>
</organism>
<accession>A0AAE9M779</accession>
<evidence type="ECO:0008006" key="4">
    <source>
        <dbReference type="Google" id="ProtNLM"/>
    </source>
</evidence>
<dbReference type="AlphaFoldDB" id="A0AAE9M779"/>
<feature type="coiled-coil region" evidence="1">
    <location>
        <begin position="433"/>
        <end position="463"/>
    </location>
</feature>
<gene>
    <name evidence="2" type="ORF">MWH18_17620</name>
</gene>
<evidence type="ECO:0000313" key="3">
    <source>
        <dbReference type="Proteomes" id="UP001055514"/>
    </source>
</evidence>
<protein>
    <recommendedName>
        <fullName evidence="4">Phage tail tape measure protein</fullName>
    </recommendedName>
</protein>
<dbReference type="RefSeq" id="WP_199953077.1">
    <property type="nucleotide sequence ID" value="NZ_CP095357.1"/>
</dbReference>
<dbReference type="InterPro" id="IPR009045">
    <property type="entry name" value="Zn_M74/Hedgehog-like"/>
</dbReference>
<proteinExistence type="predicted"/>
<evidence type="ECO:0000256" key="1">
    <source>
        <dbReference type="SAM" id="Coils"/>
    </source>
</evidence>